<keyword evidence="9" id="KW-1185">Reference proteome</keyword>
<dbReference type="Pfam" id="PF14322">
    <property type="entry name" value="SusD-like_3"/>
    <property type="match status" value="1"/>
</dbReference>
<accession>A0A1N6DC37</accession>
<dbReference type="Gene3D" id="1.25.40.390">
    <property type="match status" value="1"/>
</dbReference>
<protein>
    <submittedName>
        <fullName evidence="8">SusD family protein</fullName>
    </submittedName>
</protein>
<comment type="subcellular location">
    <subcellularLocation>
        <location evidence="1">Cell outer membrane</location>
    </subcellularLocation>
</comment>
<dbReference type="EMBL" id="FSRA01000001">
    <property type="protein sequence ID" value="SIN68372.1"/>
    <property type="molecule type" value="Genomic_DNA"/>
</dbReference>
<keyword evidence="3" id="KW-0732">Signal</keyword>
<dbReference type="InterPro" id="IPR011990">
    <property type="entry name" value="TPR-like_helical_dom_sf"/>
</dbReference>
<dbReference type="RefSeq" id="WP_074237725.1">
    <property type="nucleotide sequence ID" value="NZ_FSRA01000001.1"/>
</dbReference>
<organism evidence="8 9">
    <name type="scientific">Chitinophaga niabensis</name>
    <dbReference type="NCBI Taxonomy" id="536979"/>
    <lineage>
        <taxon>Bacteria</taxon>
        <taxon>Pseudomonadati</taxon>
        <taxon>Bacteroidota</taxon>
        <taxon>Chitinophagia</taxon>
        <taxon>Chitinophagales</taxon>
        <taxon>Chitinophagaceae</taxon>
        <taxon>Chitinophaga</taxon>
    </lineage>
</organism>
<dbReference type="Proteomes" id="UP000185003">
    <property type="component" value="Unassembled WGS sequence"/>
</dbReference>
<feature type="domain" description="SusD-like N-terminal" evidence="7">
    <location>
        <begin position="101"/>
        <end position="229"/>
    </location>
</feature>
<dbReference type="InterPro" id="IPR012944">
    <property type="entry name" value="SusD_RagB_dom"/>
</dbReference>
<name>A0A1N6DC37_9BACT</name>
<reference evidence="8 9" key="1">
    <citation type="submission" date="2016-11" db="EMBL/GenBank/DDBJ databases">
        <authorList>
            <person name="Jaros S."/>
            <person name="Januszkiewicz K."/>
            <person name="Wedrychowicz H."/>
        </authorList>
    </citation>
    <scope>NUCLEOTIDE SEQUENCE [LARGE SCALE GENOMIC DNA]</scope>
    <source>
        <strain evidence="8 9">DSM 24787</strain>
    </source>
</reference>
<evidence type="ECO:0000313" key="8">
    <source>
        <dbReference type="EMBL" id="SIN68372.1"/>
    </source>
</evidence>
<evidence type="ECO:0000256" key="5">
    <source>
        <dbReference type="ARBA" id="ARBA00023237"/>
    </source>
</evidence>
<gene>
    <name evidence="8" type="ORF">SAMN04488055_0600</name>
</gene>
<evidence type="ECO:0000256" key="1">
    <source>
        <dbReference type="ARBA" id="ARBA00004442"/>
    </source>
</evidence>
<dbReference type="OrthoDB" id="625727at2"/>
<dbReference type="STRING" id="536979.SAMN04488055_0600"/>
<dbReference type="Pfam" id="PF07980">
    <property type="entry name" value="SusD_RagB"/>
    <property type="match status" value="1"/>
</dbReference>
<evidence type="ECO:0000256" key="4">
    <source>
        <dbReference type="ARBA" id="ARBA00023136"/>
    </source>
</evidence>
<comment type="similarity">
    <text evidence="2">Belongs to the SusD family.</text>
</comment>
<evidence type="ECO:0000259" key="6">
    <source>
        <dbReference type="Pfam" id="PF07980"/>
    </source>
</evidence>
<dbReference type="CDD" id="cd08977">
    <property type="entry name" value="SusD"/>
    <property type="match status" value="1"/>
</dbReference>
<dbReference type="AlphaFoldDB" id="A0A1N6DC37"/>
<keyword evidence="4" id="KW-0472">Membrane</keyword>
<dbReference type="GO" id="GO:0009279">
    <property type="term" value="C:cell outer membrane"/>
    <property type="evidence" value="ECO:0007669"/>
    <property type="project" value="UniProtKB-SubCell"/>
</dbReference>
<feature type="domain" description="RagB/SusD" evidence="6">
    <location>
        <begin position="344"/>
        <end position="476"/>
    </location>
</feature>
<dbReference type="InterPro" id="IPR033985">
    <property type="entry name" value="SusD-like_N"/>
</dbReference>
<dbReference type="PROSITE" id="PS51257">
    <property type="entry name" value="PROKAR_LIPOPROTEIN"/>
    <property type="match status" value="1"/>
</dbReference>
<evidence type="ECO:0000256" key="3">
    <source>
        <dbReference type="ARBA" id="ARBA00022729"/>
    </source>
</evidence>
<evidence type="ECO:0000259" key="7">
    <source>
        <dbReference type="Pfam" id="PF14322"/>
    </source>
</evidence>
<evidence type="ECO:0000313" key="9">
    <source>
        <dbReference type="Proteomes" id="UP000185003"/>
    </source>
</evidence>
<sequence>MKKIFSFSKYLLTLSIALSSCESYLDGTQLPANTIAAVDVYSSDNTTSTVVTGVYLTMNNSGPFQGSASGNIGYTLGLYTDELRSLLSGNFADVFYKNAIQSGQSGNWSDLYKKLFTVNTAIDGINTSKGNLVYQDQWLGECYFLRAYFYYYLVNIYGPVPLALTNDYAINNRLSRSPETDVYKQIIADLKMAQSLLSNEYKNGYGLTTSNRFRPNKAVATAMLARAYLYAKDWVNAEAQATATISNTDYSILPLNQVFLANSKETIWALATNSPKVTNEYAFYNGGMPAIITPPQTPGSSFVYASLSSFLINTFEPGDARFNNWVRTSTVAASGTTPATVYYFPGKYKSSATNAEYQIMLRLSEQYLIRAEARAMQNKDNAVDDLNVVRLRAGLQGLPAGTQATLLTAINKERQTELFTECGHRFFDLKRTGTIDAVMATVAPTKPTTWQPYMAYWPIPPGDLLQNPNLSPNPGYLQ</sequence>
<dbReference type="SUPFAM" id="SSF48452">
    <property type="entry name" value="TPR-like"/>
    <property type="match status" value="1"/>
</dbReference>
<evidence type="ECO:0000256" key="2">
    <source>
        <dbReference type="ARBA" id="ARBA00006275"/>
    </source>
</evidence>
<keyword evidence="5" id="KW-0998">Cell outer membrane</keyword>
<proteinExistence type="inferred from homology"/>